<evidence type="ECO:0000256" key="4">
    <source>
        <dbReference type="PROSITE-ProRule" id="PRU00335"/>
    </source>
</evidence>
<dbReference type="Proteomes" id="UP000295096">
    <property type="component" value="Unassembled WGS sequence"/>
</dbReference>
<protein>
    <submittedName>
        <fullName evidence="6">TetR/AcrR family transcriptional regulator</fullName>
    </submittedName>
</protein>
<dbReference type="InterPro" id="IPR036271">
    <property type="entry name" value="Tet_transcr_reg_TetR-rel_C_sf"/>
</dbReference>
<dbReference type="InterPro" id="IPR009057">
    <property type="entry name" value="Homeodomain-like_sf"/>
</dbReference>
<dbReference type="SUPFAM" id="SSF46689">
    <property type="entry name" value="Homeodomain-like"/>
    <property type="match status" value="1"/>
</dbReference>
<keyword evidence="7" id="KW-1185">Reference proteome</keyword>
<evidence type="ECO:0000256" key="1">
    <source>
        <dbReference type="ARBA" id="ARBA00023015"/>
    </source>
</evidence>
<sequence>MMVEGKRHIMSGRTLVDAPAARAEAMRGRIEEVAEQLFRSMGYQKTAVADIARELGMSPANVYRFYPSKSAINEAIAQRTLGAMLAEIDSIANGPGAATTRLRRVLSQLFEQKIEVFFQERRLHDMVSAAMDEHWNVIERHLAEVQAAIARILADGMAAGEFDSCDPVKEAQTILHTMVPWNHPALVASCIARKGQTVEELRAQVADMTEFVLRALRP</sequence>
<gene>
    <name evidence="6" type="ORF">E2C06_03540</name>
</gene>
<evidence type="ECO:0000256" key="3">
    <source>
        <dbReference type="ARBA" id="ARBA00023163"/>
    </source>
</evidence>
<evidence type="ECO:0000259" key="5">
    <source>
        <dbReference type="PROSITE" id="PS50977"/>
    </source>
</evidence>
<keyword evidence="1" id="KW-0805">Transcription regulation</keyword>
<comment type="caution">
    <text evidence="6">The sequence shown here is derived from an EMBL/GenBank/DDBJ whole genome shotgun (WGS) entry which is preliminary data.</text>
</comment>
<organism evidence="6 7">
    <name type="scientific">Dankookia rubra</name>
    <dbReference type="NCBI Taxonomy" id="1442381"/>
    <lineage>
        <taxon>Bacteria</taxon>
        <taxon>Pseudomonadati</taxon>
        <taxon>Pseudomonadota</taxon>
        <taxon>Alphaproteobacteria</taxon>
        <taxon>Acetobacterales</taxon>
        <taxon>Roseomonadaceae</taxon>
        <taxon>Dankookia</taxon>
    </lineage>
</organism>
<dbReference type="GO" id="GO:0003700">
    <property type="term" value="F:DNA-binding transcription factor activity"/>
    <property type="evidence" value="ECO:0007669"/>
    <property type="project" value="TreeGrafter"/>
</dbReference>
<keyword evidence="2 4" id="KW-0238">DNA-binding</keyword>
<dbReference type="Pfam" id="PF17935">
    <property type="entry name" value="TetR_C_27"/>
    <property type="match status" value="1"/>
</dbReference>
<dbReference type="Pfam" id="PF00440">
    <property type="entry name" value="TetR_N"/>
    <property type="match status" value="1"/>
</dbReference>
<reference evidence="6 7" key="1">
    <citation type="journal article" date="2016" name="J. Microbiol.">
        <title>Dankookia rubra gen. nov., sp. nov., an alphaproteobacterium isolated from sediment of a shallow stream.</title>
        <authorList>
            <person name="Kim W.H."/>
            <person name="Kim D.H."/>
            <person name="Kang K."/>
            <person name="Ahn T.Y."/>
        </authorList>
    </citation>
    <scope>NUCLEOTIDE SEQUENCE [LARGE SCALE GENOMIC DNA]</scope>
    <source>
        <strain evidence="6 7">JCM30602</strain>
    </source>
</reference>
<name>A0A4R5QL05_9PROT</name>
<accession>A0A4R5QL05</accession>
<dbReference type="AlphaFoldDB" id="A0A4R5QL05"/>
<dbReference type="EMBL" id="SMSJ01000003">
    <property type="protein sequence ID" value="TDH63916.1"/>
    <property type="molecule type" value="Genomic_DNA"/>
</dbReference>
<dbReference type="Gene3D" id="1.10.357.10">
    <property type="entry name" value="Tetracycline Repressor, domain 2"/>
    <property type="match status" value="1"/>
</dbReference>
<dbReference type="PROSITE" id="PS50977">
    <property type="entry name" value="HTH_TETR_2"/>
    <property type="match status" value="1"/>
</dbReference>
<dbReference type="OrthoDB" id="9802802at2"/>
<dbReference type="InterPro" id="IPR050109">
    <property type="entry name" value="HTH-type_TetR-like_transc_reg"/>
</dbReference>
<evidence type="ECO:0000256" key="2">
    <source>
        <dbReference type="ARBA" id="ARBA00023125"/>
    </source>
</evidence>
<evidence type="ECO:0000313" key="7">
    <source>
        <dbReference type="Proteomes" id="UP000295096"/>
    </source>
</evidence>
<proteinExistence type="predicted"/>
<dbReference type="SUPFAM" id="SSF48498">
    <property type="entry name" value="Tetracyclin repressor-like, C-terminal domain"/>
    <property type="match status" value="1"/>
</dbReference>
<keyword evidence="3" id="KW-0804">Transcription</keyword>
<dbReference type="PANTHER" id="PTHR30055">
    <property type="entry name" value="HTH-TYPE TRANSCRIPTIONAL REGULATOR RUTR"/>
    <property type="match status" value="1"/>
</dbReference>
<dbReference type="PANTHER" id="PTHR30055:SF151">
    <property type="entry name" value="TRANSCRIPTIONAL REGULATORY PROTEIN"/>
    <property type="match status" value="1"/>
</dbReference>
<feature type="DNA-binding region" description="H-T-H motif" evidence="4">
    <location>
        <begin position="47"/>
        <end position="66"/>
    </location>
</feature>
<dbReference type="GO" id="GO:0000976">
    <property type="term" value="F:transcription cis-regulatory region binding"/>
    <property type="evidence" value="ECO:0007669"/>
    <property type="project" value="TreeGrafter"/>
</dbReference>
<dbReference type="InterPro" id="IPR041478">
    <property type="entry name" value="TetR_C_27"/>
</dbReference>
<evidence type="ECO:0000313" key="6">
    <source>
        <dbReference type="EMBL" id="TDH63916.1"/>
    </source>
</evidence>
<dbReference type="InterPro" id="IPR001647">
    <property type="entry name" value="HTH_TetR"/>
</dbReference>
<feature type="domain" description="HTH tetR-type" evidence="5">
    <location>
        <begin position="24"/>
        <end position="84"/>
    </location>
</feature>